<sequence>MFCQVDNNQDPCLRTGIFFFDCLDSPSEGTGCFPLKEWGPGIPPATEEAQRPPPVRQGPIMKRSGE</sequence>
<organism evidence="2 3">
    <name type="scientific">Sedimentitalea nanhaiensis</name>
    <dbReference type="NCBI Taxonomy" id="999627"/>
    <lineage>
        <taxon>Bacteria</taxon>
        <taxon>Pseudomonadati</taxon>
        <taxon>Pseudomonadota</taxon>
        <taxon>Alphaproteobacteria</taxon>
        <taxon>Rhodobacterales</taxon>
        <taxon>Paracoccaceae</taxon>
        <taxon>Sedimentitalea</taxon>
    </lineage>
</organism>
<name>A0A1I7DNW2_9RHOB</name>
<evidence type="ECO:0000313" key="3">
    <source>
        <dbReference type="Proteomes" id="UP000182466"/>
    </source>
</evidence>
<dbReference type="EMBL" id="FPAW01000031">
    <property type="protein sequence ID" value="SFU13379.1"/>
    <property type="molecule type" value="Genomic_DNA"/>
</dbReference>
<protein>
    <submittedName>
        <fullName evidence="2">Uncharacterized protein</fullName>
    </submittedName>
</protein>
<accession>A0A1I7DNW2</accession>
<gene>
    <name evidence="2" type="ORF">SAMN05216236_13148</name>
</gene>
<reference evidence="2 3" key="1">
    <citation type="submission" date="2016-10" db="EMBL/GenBank/DDBJ databases">
        <authorList>
            <person name="de Groot N.N."/>
        </authorList>
    </citation>
    <scope>NUCLEOTIDE SEQUENCE [LARGE SCALE GENOMIC DNA]</scope>
    <source>
        <strain evidence="2 3">CGMCC 1.10959</strain>
    </source>
</reference>
<feature type="region of interest" description="Disordered" evidence="1">
    <location>
        <begin position="38"/>
        <end position="66"/>
    </location>
</feature>
<dbReference type="Proteomes" id="UP000182466">
    <property type="component" value="Unassembled WGS sequence"/>
</dbReference>
<proteinExistence type="predicted"/>
<evidence type="ECO:0000256" key="1">
    <source>
        <dbReference type="SAM" id="MobiDB-lite"/>
    </source>
</evidence>
<evidence type="ECO:0000313" key="2">
    <source>
        <dbReference type="EMBL" id="SFU13379.1"/>
    </source>
</evidence>
<dbReference type="AlphaFoldDB" id="A0A1I7DNW2"/>
<keyword evidence="3" id="KW-1185">Reference proteome</keyword>